<dbReference type="InterPro" id="IPR027417">
    <property type="entry name" value="P-loop_NTPase"/>
</dbReference>
<dbReference type="EMBL" id="LWDX02071173">
    <property type="protein sequence ID" value="OEL14105.1"/>
    <property type="molecule type" value="Genomic_DNA"/>
</dbReference>
<keyword evidence="4" id="KW-1185">Reference proteome</keyword>
<dbReference type="SUPFAM" id="SSF52540">
    <property type="entry name" value="P-loop containing nucleoside triphosphate hydrolases"/>
    <property type="match status" value="1"/>
</dbReference>
<evidence type="ECO:0000313" key="3">
    <source>
        <dbReference type="EMBL" id="OEL14105.1"/>
    </source>
</evidence>
<evidence type="ECO:0000259" key="2">
    <source>
        <dbReference type="Pfam" id="PF00004"/>
    </source>
</evidence>
<feature type="compositionally biased region" description="Acidic residues" evidence="1">
    <location>
        <begin position="188"/>
        <end position="197"/>
    </location>
</feature>
<dbReference type="InterPro" id="IPR050747">
    <property type="entry name" value="Mitochondrial_chaperone_BCS1"/>
</dbReference>
<evidence type="ECO:0000256" key="1">
    <source>
        <dbReference type="SAM" id="MobiDB-lite"/>
    </source>
</evidence>
<dbReference type="Pfam" id="PF00004">
    <property type="entry name" value="AAA"/>
    <property type="match status" value="1"/>
</dbReference>
<feature type="domain" description="ATPase AAA-type core" evidence="2">
    <location>
        <begin position="34"/>
        <end position="107"/>
    </location>
</feature>
<dbReference type="Gene3D" id="3.40.50.300">
    <property type="entry name" value="P-loop containing nucleotide triphosphate hydrolases"/>
    <property type="match status" value="1"/>
</dbReference>
<dbReference type="STRING" id="888268.A0A1E5UMU2"/>
<gene>
    <name evidence="3" type="ORF">BAE44_0024874</name>
</gene>
<evidence type="ECO:0000313" key="4">
    <source>
        <dbReference type="Proteomes" id="UP000095767"/>
    </source>
</evidence>
<dbReference type="Proteomes" id="UP000095767">
    <property type="component" value="Unassembled WGS sequence"/>
</dbReference>
<feature type="compositionally biased region" description="Basic and acidic residues" evidence="1">
    <location>
        <begin position="171"/>
        <end position="187"/>
    </location>
</feature>
<accession>A0A1E5UMU2</accession>
<proteinExistence type="predicted"/>
<reference evidence="3 4" key="1">
    <citation type="submission" date="2016-09" db="EMBL/GenBank/DDBJ databases">
        <title>The draft genome of Dichanthelium oligosanthes: A C3 panicoid grass species.</title>
        <authorList>
            <person name="Studer A.J."/>
            <person name="Schnable J.C."/>
            <person name="Brutnell T.P."/>
        </authorList>
    </citation>
    <scope>NUCLEOTIDE SEQUENCE [LARGE SCALE GENOMIC DNA]</scope>
    <source>
        <strain evidence="4">cv. Kellogg 1175</strain>
        <tissue evidence="3">Leaf</tissue>
    </source>
</reference>
<dbReference type="GO" id="GO:0005524">
    <property type="term" value="F:ATP binding"/>
    <property type="evidence" value="ECO:0007669"/>
    <property type="project" value="InterPro"/>
</dbReference>
<name>A0A1E5UMU2_9POAL</name>
<dbReference type="PANTHER" id="PTHR23070">
    <property type="entry name" value="BCS1 AAA-TYPE ATPASE"/>
    <property type="match status" value="1"/>
</dbReference>
<comment type="caution">
    <text evidence="3">The sequence shown here is derived from an EMBL/GenBank/DDBJ whole genome shotgun (WGS) entry which is preliminary data.</text>
</comment>
<dbReference type="AlphaFoldDB" id="A0A1E5UMU2"/>
<protein>
    <submittedName>
        <fullName evidence="3">Protein HYPER-SENSITIVITY-RELATED 4</fullName>
    </submittedName>
</protein>
<feature type="region of interest" description="Disordered" evidence="1">
    <location>
        <begin position="171"/>
        <end position="197"/>
    </location>
</feature>
<sequence length="197" mass="22162">MDQKQKQSIIDDLDRFIKRKDCYKRIGKAWKRGYLLYGPPGTGKSSLIAAMANYLRFDIYDLDLTEVESNSDLRRLLIGMSNRSIIVAEDIDCSIEMKQREGHELKSAEGEKEEQKVCNTIWGLLNFVDGLCQQVGKEGSSSSPPITRSRSTRPCCGLDLIDLLKSKTKHGNEIKAGQKDAKQKLDEKEDGSDGDED</sequence>
<dbReference type="GO" id="GO:0016887">
    <property type="term" value="F:ATP hydrolysis activity"/>
    <property type="evidence" value="ECO:0007669"/>
    <property type="project" value="InterPro"/>
</dbReference>
<organism evidence="3 4">
    <name type="scientific">Dichanthelium oligosanthes</name>
    <dbReference type="NCBI Taxonomy" id="888268"/>
    <lineage>
        <taxon>Eukaryota</taxon>
        <taxon>Viridiplantae</taxon>
        <taxon>Streptophyta</taxon>
        <taxon>Embryophyta</taxon>
        <taxon>Tracheophyta</taxon>
        <taxon>Spermatophyta</taxon>
        <taxon>Magnoliopsida</taxon>
        <taxon>Liliopsida</taxon>
        <taxon>Poales</taxon>
        <taxon>Poaceae</taxon>
        <taxon>PACMAD clade</taxon>
        <taxon>Panicoideae</taxon>
        <taxon>Panicodae</taxon>
        <taxon>Paniceae</taxon>
        <taxon>Dichantheliinae</taxon>
        <taxon>Dichanthelium</taxon>
    </lineage>
</organism>
<dbReference type="InterPro" id="IPR003959">
    <property type="entry name" value="ATPase_AAA_core"/>
</dbReference>
<dbReference type="OrthoDB" id="648683at2759"/>